<evidence type="ECO:0000313" key="3">
    <source>
        <dbReference type="Proteomes" id="UP001159427"/>
    </source>
</evidence>
<evidence type="ECO:0000313" key="2">
    <source>
        <dbReference type="EMBL" id="CAH3027689.1"/>
    </source>
</evidence>
<name>A0ABN8MGN6_9CNID</name>
<evidence type="ECO:0000256" key="1">
    <source>
        <dbReference type="SAM" id="SignalP"/>
    </source>
</evidence>
<organism evidence="2 3">
    <name type="scientific">Porites evermanni</name>
    <dbReference type="NCBI Taxonomy" id="104178"/>
    <lineage>
        <taxon>Eukaryota</taxon>
        <taxon>Metazoa</taxon>
        <taxon>Cnidaria</taxon>
        <taxon>Anthozoa</taxon>
        <taxon>Hexacorallia</taxon>
        <taxon>Scleractinia</taxon>
        <taxon>Fungiina</taxon>
        <taxon>Poritidae</taxon>
        <taxon>Porites</taxon>
    </lineage>
</organism>
<keyword evidence="3" id="KW-1185">Reference proteome</keyword>
<keyword evidence="1" id="KW-0732">Signal</keyword>
<dbReference type="Proteomes" id="UP001159427">
    <property type="component" value="Unassembled WGS sequence"/>
</dbReference>
<comment type="caution">
    <text evidence="2">The sequence shown here is derived from an EMBL/GenBank/DDBJ whole genome shotgun (WGS) entry which is preliminary data.</text>
</comment>
<proteinExistence type="predicted"/>
<dbReference type="EMBL" id="CALNXI010000467">
    <property type="protein sequence ID" value="CAH3027689.1"/>
    <property type="molecule type" value="Genomic_DNA"/>
</dbReference>
<sequence length="260" mass="29449">MRSVLCLIIFLFGRVAFVMSSQHFNRRGGLFSKLTCPKDKLELTLELLFNLTAPNRPIKIGPVSNACLNRDMIAKCSSSKPEIAIPCNFGETTCFAVADAWKSSLIVSVISKTKERRAREEIPPDTDLCKNILVLQAVVLPFIQNRDTYTILNPRVAPWFFTDDLSGCDVFVATAANRGSRPMVIHSNRLLYIKDLAKDLQSKGEDVDEMLKRISKSDGYEWKPCILESCYKYVLFKNHFCIGTAEDQLKPAYENRCNHE</sequence>
<accession>A0ABN8MGN6</accession>
<feature type="chain" id="PRO_5045201599" evidence="1">
    <location>
        <begin position="21"/>
        <end position="260"/>
    </location>
</feature>
<gene>
    <name evidence="2" type="ORF">PEVE_00032181</name>
</gene>
<protein>
    <submittedName>
        <fullName evidence="2">Uncharacterized protein</fullName>
    </submittedName>
</protein>
<reference evidence="2 3" key="1">
    <citation type="submission" date="2022-05" db="EMBL/GenBank/DDBJ databases">
        <authorList>
            <consortium name="Genoscope - CEA"/>
            <person name="William W."/>
        </authorList>
    </citation>
    <scope>NUCLEOTIDE SEQUENCE [LARGE SCALE GENOMIC DNA]</scope>
</reference>
<feature type="signal peptide" evidence="1">
    <location>
        <begin position="1"/>
        <end position="20"/>
    </location>
</feature>